<evidence type="ECO:0000256" key="1">
    <source>
        <dbReference type="ARBA" id="ARBA00010515"/>
    </source>
</evidence>
<evidence type="ECO:0000256" key="2">
    <source>
        <dbReference type="ARBA" id="ARBA00022801"/>
    </source>
</evidence>
<evidence type="ECO:0000259" key="3">
    <source>
        <dbReference type="Pfam" id="PF07859"/>
    </source>
</evidence>
<sequence>MADIPSLCPEANGLFLDTGLITICSGGEKDPNLEKLPLVVLLHGGSFSYCSPNAFISPARAFALHFNAVVASVAYKLAPECPFPAPAQSAWEVTAWLSEPKNINKIIKDEGLELDPSLGFVLGGFSAGANLAAVIASINSASIAGYRDELVQGMPPIVSEITGLFISIPCLMEADIVPAEYSSLFRSREENANAPFFNARSLQEARQLYNQDLHSPWFSPLNLALDKTQGHHPGKVYVHYGDLDILRDDAIIYERMVKDGGLAETRIDAFVGYNHACWCNLMFDQAHTAEMKERTMDGVGWLLGLDWDRSIPLSH</sequence>
<comment type="caution">
    <text evidence="4">The sequence shown here is derived from an EMBL/GenBank/DDBJ whole genome shotgun (WGS) entry which is preliminary data.</text>
</comment>
<dbReference type="Pfam" id="PF07859">
    <property type="entry name" value="Abhydrolase_3"/>
    <property type="match status" value="1"/>
</dbReference>
<keyword evidence="5" id="KW-1185">Reference proteome</keyword>
<dbReference type="InterPro" id="IPR002168">
    <property type="entry name" value="Lipase_GDXG_HIS_AS"/>
</dbReference>
<name>A0ABR2YA60_9PEZI</name>
<dbReference type="PANTHER" id="PTHR23024">
    <property type="entry name" value="ARYLACETAMIDE DEACETYLASE"/>
    <property type="match status" value="1"/>
</dbReference>
<evidence type="ECO:0000313" key="4">
    <source>
        <dbReference type="EMBL" id="KAK9784045.1"/>
    </source>
</evidence>
<dbReference type="GO" id="GO:0016787">
    <property type="term" value="F:hydrolase activity"/>
    <property type="evidence" value="ECO:0007669"/>
    <property type="project" value="UniProtKB-KW"/>
</dbReference>
<reference evidence="4 5" key="1">
    <citation type="submission" date="2024-02" db="EMBL/GenBank/DDBJ databases">
        <title>First draft genome assembly of two strains of Seiridium cardinale.</title>
        <authorList>
            <person name="Emiliani G."/>
            <person name="Scali E."/>
        </authorList>
    </citation>
    <scope>NUCLEOTIDE SEQUENCE [LARGE SCALE GENOMIC DNA]</scope>
    <source>
        <strain evidence="4 5">BM-138-000479</strain>
    </source>
</reference>
<feature type="domain" description="Alpha/beta hydrolase fold-3" evidence="3">
    <location>
        <begin position="39"/>
        <end position="276"/>
    </location>
</feature>
<dbReference type="InterPro" id="IPR013094">
    <property type="entry name" value="AB_hydrolase_3"/>
</dbReference>
<dbReference type="SUPFAM" id="SSF53474">
    <property type="entry name" value="alpha/beta-Hydrolases"/>
    <property type="match status" value="1"/>
</dbReference>
<dbReference type="EMBL" id="JARVKM010000001">
    <property type="protein sequence ID" value="KAK9784045.1"/>
    <property type="molecule type" value="Genomic_DNA"/>
</dbReference>
<dbReference type="Proteomes" id="UP001465668">
    <property type="component" value="Unassembled WGS sequence"/>
</dbReference>
<keyword evidence="2 4" id="KW-0378">Hydrolase</keyword>
<accession>A0ABR2YA60</accession>
<evidence type="ECO:0000313" key="5">
    <source>
        <dbReference type="Proteomes" id="UP001465668"/>
    </source>
</evidence>
<proteinExistence type="inferred from homology"/>
<organism evidence="4 5">
    <name type="scientific">Seiridium cardinale</name>
    <dbReference type="NCBI Taxonomy" id="138064"/>
    <lineage>
        <taxon>Eukaryota</taxon>
        <taxon>Fungi</taxon>
        <taxon>Dikarya</taxon>
        <taxon>Ascomycota</taxon>
        <taxon>Pezizomycotina</taxon>
        <taxon>Sordariomycetes</taxon>
        <taxon>Xylariomycetidae</taxon>
        <taxon>Amphisphaeriales</taxon>
        <taxon>Sporocadaceae</taxon>
        <taxon>Seiridium</taxon>
    </lineage>
</organism>
<protein>
    <submittedName>
        <fullName evidence="4">Alpha/beta hydrolase fold-domain-containing protein</fullName>
    </submittedName>
</protein>
<gene>
    <name evidence="4" type="ORF">SCAR479_00604</name>
</gene>
<comment type="similarity">
    <text evidence="1">Belongs to the 'GDXG' lipolytic enzyme family.</text>
</comment>
<dbReference type="PROSITE" id="PS01173">
    <property type="entry name" value="LIPASE_GDXG_HIS"/>
    <property type="match status" value="1"/>
</dbReference>
<dbReference type="InterPro" id="IPR029058">
    <property type="entry name" value="AB_hydrolase_fold"/>
</dbReference>
<dbReference type="PANTHER" id="PTHR23024:SF24">
    <property type="entry name" value="ALPHA_BETA HYDROLASE FOLD-3 DOMAIN-CONTAINING PROTEIN"/>
    <property type="match status" value="1"/>
</dbReference>
<dbReference type="InterPro" id="IPR050466">
    <property type="entry name" value="Carboxylest/Gibb_receptor"/>
</dbReference>
<dbReference type="Gene3D" id="3.40.50.1820">
    <property type="entry name" value="alpha/beta hydrolase"/>
    <property type="match status" value="1"/>
</dbReference>